<dbReference type="AlphaFoldDB" id="A0A196SNP3"/>
<dbReference type="InterPro" id="IPR016024">
    <property type="entry name" value="ARM-type_fold"/>
</dbReference>
<protein>
    <submittedName>
        <fullName evidence="1">Uncharacterized protein</fullName>
    </submittedName>
</protein>
<organism evidence="1 2">
    <name type="scientific">Blastocystis sp. subtype 1 (strain ATCC 50177 / NandII)</name>
    <dbReference type="NCBI Taxonomy" id="478820"/>
    <lineage>
        <taxon>Eukaryota</taxon>
        <taxon>Sar</taxon>
        <taxon>Stramenopiles</taxon>
        <taxon>Bigyra</taxon>
        <taxon>Opalozoa</taxon>
        <taxon>Opalinata</taxon>
        <taxon>Blastocystidae</taxon>
        <taxon>Blastocystis</taxon>
    </lineage>
</organism>
<reference evidence="1 2" key="1">
    <citation type="submission" date="2016-05" db="EMBL/GenBank/DDBJ databases">
        <title>Nuclear genome of Blastocystis sp. subtype 1 NandII.</title>
        <authorList>
            <person name="Gentekaki E."/>
            <person name="Curtis B."/>
            <person name="Stairs C."/>
            <person name="Eme L."/>
            <person name="Herman E."/>
            <person name="Klimes V."/>
            <person name="Arias M.C."/>
            <person name="Elias M."/>
            <person name="Hilliou F."/>
            <person name="Klute M."/>
            <person name="Malik S.-B."/>
            <person name="Pightling A."/>
            <person name="Rachubinski R."/>
            <person name="Salas D."/>
            <person name="Schlacht A."/>
            <person name="Suga H."/>
            <person name="Archibald J."/>
            <person name="Ball S.G."/>
            <person name="Clark G."/>
            <person name="Dacks J."/>
            <person name="Van Der Giezen M."/>
            <person name="Tsaousis A."/>
            <person name="Roger A."/>
        </authorList>
    </citation>
    <scope>NUCLEOTIDE SEQUENCE [LARGE SCALE GENOMIC DNA]</scope>
    <source>
        <strain evidence="2">ATCC 50177 / NandII</strain>
    </source>
</reference>
<evidence type="ECO:0000313" key="1">
    <source>
        <dbReference type="EMBL" id="OAO17812.1"/>
    </source>
</evidence>
<comment type="caution">
    <text evidence="1">The sequence shown here is derived from an EMBL/GenBank/DDBJ whole genome shotgun (WGS) entry which is preliminary data.</text>
</comment>
<sequence>MDSIIGDDIVSSVRGTVQHIVQLAADPDAQEALMSMDGFLDNLIKYMNYDDEYIRLAAARAVEFLSNNTKIKEELAGNMELRTIMTSMYWSDNEKEKKIAEGYFTNVRKYLSRSLNPAMSNPLCEYDMYNAKRTENIEYSFDMIGLEESEVRDELQRKIIGIAGVKSITFNKKSGQVIVDCCEVKGESLKPVITKSIESLIQSPVEVKETVSNKEPGFVDEIMDCTETGDEALTNYGFSSIESRLEEKRIELEEREKAKKRKNWLINTVSRVLSKWW</sequence>
<accession>A0A196SNP3</accession>
<dbReference type="SUPFAM" id="SSF48371">
    <property type="entry name" value="ARM repeat"/>
    <property type="match status" value="1"/>
</dbReference>
<keyword evidence="2" id="KW-1185">Reference proteome</keyword>
<dbReference type="Proteomes" id="UP000078348">
    <property type="component" value="Unassembled WGS sequence"/>
</dbReference>
<dbReference type="EMBL" id="LXWW01000017">
    <property type="protein sequence ID" value="OAO17812.1"/>
    <property type="molecule type" value="Genomic_DNA"/>
</dbReference>
<evidence type="ECO:0000313" key="2">
    <source>
        <dbReference type="Proteomes" id="UP000078348"/>
    </source>
</evidence>
<proteinExistence type="predicted"/>
<name>A0A196SNP3_BLAHN</name>
<gene>
    <name evidence="1" type="ORF">AV274_0489</name>
</gene>
<dbReference type="OrthoDB" id="17335at2759"/>